<keyword evidence="6" id="KW-0963">Cytoplasm</keyword>
<evidence type="ECO:0000256" key="3">
    <source>
        <dbReference type="ARBA" id="ARBA00004496"/>
    </source>
</evidence>
<dbReference type="InterPro" id="IPR028094">
    <property type="entry name" value="RTC4_C"/>
</dbReference>
<feature type="region of interest" description="Disordered" evidence="8">
    <location>
        <begin position="1"/>
        <end position="47"/>
    </location>
</feature>
<dbReference type="OrthoDB" id="128308at2759"/>
<dbReference type="EMBL" id="CP028774">
    <property type="protein sequence ID" value="AWU75085.1"/>
    <property type="molecule type" value="Genomic_DNA"/>
</dbReference>
<proteinExistence type="inferred from homology"/>
<dbReference type="GO" id="GO:0005634">
    <property type="term" value="C:nucleus"/>
    <property type="evidence" value="ECO:0007669"/>
    <property type="project" value="UniProtKB-SubCell"/>
</dbReference>
<evidence type="ECO:0000313" key="10">
    <source>
        <dbReference type="EMBL" id="AWU75085.1"/>
    </source>
</evidence>
<dbReference type="AlphaFoldDB" id="A0A2U9R1B0"/>
<reference evidence="10 11" key="1">
    <citation type="submission" date="2018-06" db="EMBL/GenBank/DDBJ databases">
        <title>Population genomics shows no distinction between pathogenic Candida krusei and environmental Pichia kudriavzevii: One species, four names.</title>
        <authorList>
            <person name="Douglass A.P."/>
            <person name="Offei B."/>
            <person name="Braun-Galleani S."/>
            <person name="Coughlan A.Y."/>
            <person name="Martos A."/>
            <person name="Ortiz-Merino R.A."/>
            <person name="Byrne K.P."/>
            <person name="Wolfe K.H."/>
        </authorList>
    </citation>
    <scope>NUCLEOTIDE SEQUENCE [LARGE SCALE GENOMIC DNA]</scope>
    <source>
        <strain evidence="10 11">CBS573</strain>
    </source>
</reference>
<evidence type="ECO:0000313" key="11">
    <source>
        <dbReference type="Proteomes" id="UP000249293"/>
    </source>
</evidence>
<dbReference type="STRING" id="4909.A0A2U9R1B0"/>
<evidence type="ECO:0000256" key="6">
    <source>
        <dbReference type="ARBA" id="ARBA00022490"/>
    </source>
</evidence>
<evidence type="ECO:0000256" key="2">
    <source>
        <dbReference type="ARBA" id="ARBA00004123"/>
    </source>
</evidence>
<accession>A0A2U9R1B0</accession>
<keyword evidence="7" id="KW-0539">Nucleus</keyword>
<dbReference type="Pfam" id="PF14474">
    <property type="entry name" value="RTC4"/>
    <property type="match status" value="1"/>
</dbReference>
<dbReference type="Proteomes" id="UP000249293">
    <property type="component" value="Chromosome 2"/>
</dbReference>
<dbReference type="GeneID" id="40382850"/>
<evidence type="ECO:0000256" key="1">
    <source>
        <dbReference type="ARBA" id="ARBA00002738"/>
    </source>
</evidence>
<protein>
    <recommendedName>
        <fullName evidence="5">Restriction of telomere capping protein 4</fullName>
    </recommendedName>
</protein>
<organism evidence="10 11">
    <name type="scientific">Pichia kudriavzevii</name>
    <name type="common">Yeast</name>
    <name type="synonym">Issatchenkia orientalis</name>
    <dbReference type="NCBI Taxonomy" id="4909"/>
    <lineage>
        <taxon>Eukaryota</taxon>
        <taxon>Fungi</taxon>
        <taxon>Dikarya</taxon>
        <taxon>Ascomycota</taxon>
        <taxon>Saccharomycotina</taxon>
        <taxon>Pichiomycetes</taxon>
        <taxon>Pichiales</taxon>
        <taxon>Pichiaceae</taxon>
        <taxon>Pichia</taxon>
    </lineage>
</organism>
<evidence type="ECO:0000256" key="4">
    <source>
        <dbReference type="ARBA" id="ARBA00009461"/>
    </source>
</evidence>
<feature type="region of interest" description="Disordered" evidence="8">
    <location>
        <begin position="81"/>
        <end position="100"/>
    </location>
</feature>
<evidence type="ECO:0000256" key="5">
    <source>
        <dbReference type="ARBA" id="ARBA00015162"/>
    </source>
</evidence>
<dbReference type="InterPro" id="IPR039024">
    <property type="entry name" value="RTC4"/>
</dbReference>
<dbReference type="GO" id="GO:0005737">
    <property type="term" value="C:cytoplasm"/>
    <property type="evidence" value="ECO:0007669"/>
    <property type="project" value="UniProtKB-SubCell"/>
</dbReference>
<dbReference type="PANTHER" id="PTHR41391">
    <property type="entry name" value="RESTRICTION OF TELOMERE CAPPING PROTEIN 4"/>
    <property type="match status" value="1"/>
</dbReference>
<feature type="compositionally biased region" description="Low complexity" evidence="8">
    <location>
        <begin position="1"/>
        <end position="17"/>
    </location>
</feature>
<dbReference type="VEuPathDB" id="FungiDB:C5L36_0B03360"/>
<comment type="subcellular location">
    <subcellularLocation>
        <location evidence="3">Cytoplasm</location>
    </subcellularLocation>
    <subcellularLocation>
        <location evidence="2">Nucleus</location>
    </subcellularLocation>
</comment>
<evidence type="ECO:0000259" key="9">
    <source>
        <dbReference type="SMART" id="SM01312"/>
    </source>
</evidence>
<comment type="function">
    <text evidence="1">May be involved in a process influencing telomere capping.</text>
</comment>
<dbReference type="KEGG" id="pkz:C5L36_0B03360"/>
<dbReference type="SMART" id="SM01312">
    <property type="entry name" value="RTC4"/>
    <property type="match status" value="1"/>
</dbReference>
<sequence>MSFFKKNFSSLNSNNSLPHSSDMEDDQFSKVANPIQPPENTPPKRTHTIESSFDELIPVKKQKSGKNKNIINRSVIADNLHSRQTPNLNKKDLPHTKRRSKSHVYIASTNNAPDVDMLSQVLEHSHKGVSDDMKFMDVDGYKERAVQRESEFQKYLRAREERDRTSNGPKKSITKSYIDAKLDSSTFSTSDIGIYSKEKLALSSFSHGKDNQKKQSAGELSIGSLLLGTEKKESLKKEFEYRKPYITPKILAKKTDIVKLVNTYKDIVSGILNGEVGSYFYNDVKRLQQGSKLMTIKDDEIINLPKNKYYGYIGAVRGFHIGKAIQENPDISLLLRKKMKFNKVIKFLGIDNFTQYVLAPEIIAHLTMKIGKLPDLDSAYDEMEETNQYGMFVTNTYELESDEQVETIDTSSQEEMVSTTLPSTLLVSSDDDHTLDDEDFMNTISEAILSKK</sequence>
<dbReference type="RefSeq" id="XP_029320562.1">
    <property type="nucleotide sequence ID" value="XM_029464703.1"/>
</dbReference>
<gene>
    <name evidence="10" type="ORF">C5L36_0B03360</name>
</gene>
<evidence type="ECO:0000256" key="7">
    <source>
        <dbReference type="ARBA" id="ARBA00023242"/>
    </source>
</evidence>
<evidence type="ECO:0000256" key="8">
    <source>
        <dbReference type="SAM" id="MobiDB-lite"/>
    </source>
</evidence>
<name>A0A2U9R1B0_PICKU</name>
<feature type="domain" description="Restriction of telomere capping protein 4 C-terminal" evidence="9">
    <location>
        <begin position="271"/>
        <end position="396"/>
    </location>
</feature>
<dbReference type="PANTHER" id="PTHR41391:SF1">
    <property type="entry name" value="RESTRICTION OF TELOMERE CAPPING PROTEIN 4"/>
    <property type="match status" value="1"/>
</dbReference>
<keyword evidence="11" id="KW-1185">Reference proteome</keyword>
<comment type="similarity">
    <text evidence="4">Belongs to the RTC4 family.</text>
</comment>